<dbReference type="GO" id="GO:0006644">
    <property type="term" value="P:phospholipid metabolic process"/>
    <property type="evidence" value="ECO:0007669"/>
    <property type="project" value="InterPro"/>
</dbReference>
<keyword evidence="3" id="KW-0732">Signal</keyword>
<dbReference type="Gene3D" id="2.180.10.10">
    <property type="entry name" value="RHS repeat-associated core"/>
    <property type="match status" value="1"/>
</dbReference>
<evidence type="ECO:0000256" key="2">
    <source>
        <dbReference type="ARBA" id="ARBA00022525"/>
    </source>
</evidence>
<dbReference type="Gene3D" id="1.20.90.10">
    <property type="entry name" value="Phospholipase A2 domain"/>
    <property type="match status" value="1"/>
</dbReference>
<dbReference type="GO" id="GO:0050482">
    <property type="term" value="P:arachidonate secretion"/>
    <property type="evidence" value="ECO:0007669"/>
    <property type="project" value="InterPro"/>
</dbReference>
<organism evidence="6 7">
    <name type="scientific">Saccharothrix syringae</name>
    <name type="common">Nocardiopsis syringae</name>
    <dbReference type="NCBI Taxonomy" id="103733"/>
    <lineage>
        <taxon>Bacteria</taxon>
        <taxon>Bacillati</taxon>
        <taxon>Actinomycetota</taxon>
        <taxon>Actinomycetes</taxon>
        <taxon>Pseudonocardiales</taxon>
        <taxon>Pseudonocardiaceae</taxon>
        <taxon>Saccharothrix</taxon>
    </lineage>
</organism>
<accession>A0A5Q0H9F0</accession>
<feature type="region of interest" description="Disordered" evidence="4">
    <location>
        <begin position="349"/>
        <end position="375"/>
    </location>
</feature>
<dbReference type="GO" id="GO:0004623">
    <property type="term" value="F:phospholipase A2 activity"/>
    <property type="evidence" value="ECO:0007669"/>
    <property type="project" value="InterPro"/>
</dbReference>
<dbReference type="GO" id="GO:0005576">
    <property type="term" value="C:extracellular region"/>
    <property type="evidence" value="ECO:0007669"/>
    <property type="project" value="UniProtKB-SubCell"/>
</dbReference>
<evidence type="ECO:0000313" key="7">
    <source>
        <dbReference type="Proteomes" id="UP000325787"/>
    </source>
</evidence>
<sequence>MSALTTTVLAASGLSVAPEATASVSEVDAALEQSRRSGEPVVLPSRTTATSVTAVTPDGRFVTDITAAPVRVRAADGTWRDVDTRLVESGGALRPKAAGPDVRFSTGGSGPFAEIGFHPGTSVALRWPGALPRPVVEGDKAVYRDVAGAGGDLVVTALPAGMRFDLVLRERPAAPVEVRVPVTAVGADVRTSGGRLQVVDGDQVIVASSKAAMWDAGSPMHPDKTGDITSEVQDTADGKTLVLRPAMSFLTSPATVYPVTVDPSIVLPLTGDTDVNSVFDGNNVSGEYLKAGTEADGEKARVYLKFDTRGLTTPTKAELKLTNVDAPRCGTAVGAGLEARRITDFWSPETQTWTPQPSSTGEDAALSTEGSQLGSCGSGRMTWDLTRMVTNWAAGAAKNHGIVIQSPAETATANYRVFTSSENTEEFGTPPTLTVTTDIPFIPGEGDDPADPGPSPADQWPGRVEPETGAWVTSGTDVTEAGLLVTRSHSAGRRVDVTRPNENVLGPHWRMEPLGGMLGDRLKDFSANGYVQINLSSGTESNRYLADPARPGTFTAEDGSTVVKNADGTFTEQGTADTGLVRTWTGVGAEYLITGVTTAEGGTTTITYDAQGRVSGMASADDPAVTCTGSPACDSTVLRYATTTTATGTQFGDVAGQLKEIVHDAAGDAAPITIVSYAYDSTKRLRQVNDLRRIDGEPVATSSYTYDAAGNITQLSTPAEGAWTLTYAAPGKLSSATKAPTAELQAHCKYASQYLWGRNGCWAGPVPMEYGGRGLQPRWKRTPGNKAVVGVNNDNCTSPTGSRPKGFNFAVACDMHDYGYGIIYLKTRTWDKSKKHAVDSVFYTTLRDYTCNAYPAIKRYPGTVWSYRQLCRNWAYAYYTAVRVSGGLSMKYWRDY</sequence>
<dbReference type="NCBIfam" id="NF033679">
    <property type="entry name" value="DNRLRE_dom"/>
    <property type="match status" value="1"/>
</dbReference>
<dbReference type="EMBL" id="CP034550">
    <property type="protein sequence ID" value="QFZ22450.1"/>
    <property type="molecule type" value="Genomic_DNA"/>
</dbReference>
<reference evidence="7" key="1">
    <citation type="journal article" date="2021" name="Curr. Microbiol.">
        <title>Complete genome of nocamycin-producing strain Saccharothrix syringae NRRL B-16468 reveals the biosynthetic potential for secondary metabolites.</title>
        <authorList>
            <person name="Mo X."/>
            <person name="Yang S."/>
        </authorList>
    </citation>
    <scope>NUCLEOTIDE SEQUENCE [LARGE SCALE GENOMIC DNA]</scope>
    <source>
        <strain evidence="7">ATCC 51364 / DSM 43886 / JCM 6844 / KCTC 9398 / NBRC 14523 / NRRL B-16468 / INA 2240</strain>
    </source>
</reference>
<dbReference type="Pfam" id="PF24517">
    <property type="entry name" value="CBM96"/>
    <property type="match status" value="1"/>
</dbReference>
<evidence type="ECO:0000313" key="6">
    <source>
        <dbReference type="EMBL" id="QFZ22450.1"/>
    </source>
</evidence>
<evidence type="ECO:0000259" key="5">
    <source>
        <dbReference type="Pfam" id="PF24517"/>
    </source>
</evidence>
<evidence type="ECO:0000256" key="3">
    <source>
        <dbReference type="ARBA" id="ARBA00022729"/>
    </source>
</evidence>
<feature type="compositionally biased region" description="Polar residues" evidence="4">
    <location>
        <begin position="349"/>
        <end position="361"/>
    </location>
</feature>
<keyword evidence="2" id="KW-0964">Secreted</keyword>
<dbReference type="Pfam" id="PF09056">
    <property type="entry name" value="Phospholip_A2_3"/>
    <property type="match status" value="1"/>
</dbReference>
<dbReference type="Proteomes" id="UP000325787">
    <property type="component" value="Chromosome"/>
</dbReference>
<dbReference type="RefSeq" id="WP_033430602.1">
    <property type="nucleotide sequence ID" value="NZ_CP034550.1"/>
</dbReference>
<dbReference type="AlphaFoldDB" id="A0A5Q0H9F0"/>
<dbReference type="InterPro" id="IPR055372">
    <property type="entry name" value="CBM96"/>
</dbReference>
<dbReference type="InterPro" id="IPR006530">
    <property type="entry name" value="YD"/>
</dbReference>
<feature type="domain" description="Carbohydrate-binding module family 96" evidence="5">
    <location>
        <begin position="272"/>
        <end position="436"/>
    </location>
</feature>
<dbReference type="InterPro" id="IPR015141">
    <property type="entry name" value="PLipase_A2_prok/fun"/>
</dbReference>
<dbReference type="SUPFAM" id="SSF48619">
    <property type="entry name" value="Phospholipase A2, PLA2"/>
    <property type="match status" value="1"/>
</dbReference>
<dbReference type="NCBIfam" id="TIGR01643">
    <property type="entry name" value="YD_repeat_2x"/>
    <property type="match status" value="1"/>
</dbReference>
<proteinExistence type="predicted"/>
<keyword evidence="7" id="KW-1185">Reference proteome</keyword>
<comment type="subcellular location">
    <subcellularLocation>
        <location evidence="1">Secreted</location>
    </subcellularLocation>
</comment>
<evidence type="ECO:0000256" key="1">
    <source>
        <dbReference type="ARBA" id="ARBA00004613"/>
    </source>
</evidence>
<dbReference type="KEGG" id="ssyi:EKG83_38010"/>
<dbReference type="InterPro" id="IPR036444">
    <property type="entry name" value="PLipase_A2_dom_sf"/>
</dbReference>
<name>A0A5Q0H9F0_SACSY</name>
<feature type="region of interest" description="Disordered" evidence="4">
    <location>
        <begin position="442"/>
        <end position="461"/>
    </location>
</feature>
<protein>
    <submittedName>
        <fullName evidence="6">DNRLRE domain-containing protein</fullName>
    </submittedName>
</protein>
<dbReference type="OrthoDB" id="5994822at2"/>
<evidence type="ECO:0000256" key="4">
    <source>
        <dbReference type="SAM" id="MobiDB-lite"/>
    </source>
</evidence>
<gene>
    <name evidence="6" type="ORF">EKG83_38010</name>
</gene>